<evidence type="ECO:0000313" key="3">
    <source>
        <dbReference type="Proteomes" id="UP001222027"/>
    </source>
</evidence>
<reference evidence="2 3" key="1">
    <citation type="submission" date="2022-12" db="EMBL/GenBank/DDBJ databases">
        <title>Chromosome-scale assembly of the Ensete ventricosum genome.</title>
        <authorList>
            <person name="Dussert Y."/>
            <person name="Stocks J."/>
            <person name="Wendawek A."/>
            <person name="Woldeyes F."/>
            <person name="Nichols R.A."/>
            <person name="Borrell J.S."/>
        </authorList>
    </citation>
    <scope>NUCLEOTIDE SEQUENCE [LARGE SCALE GENOMIC DNA]</scope>
    <source>
        <strain evidence="3">cv. Maze</strain>
        <tissue evidence="2">Seeds</tissue>
    </source>
</reference>
<dbReference type="AlphaFoldDB" id="A0AAV8R4P7"/>
<name>A0AAV8R4P7_ENSVE</name>
<accession>A0AAV8R4P7</accession>
<dbReference type="EMBL" id="JAQQAF010000005">
    <property type="protein sequence ID" value="KAJ8486567.1"/>
    <property type="molecule type" value="Genomic_DNA"/>
</dbReference>
<evidence type="ECO:0000313" key="2">
    <source>
        <dbReference type="EMBL" id="KAJ8486567.1"/>
    </source>
</evidence>
<gene>
    <name evidence="2" type="ORF">OPV22_019052</name>
</gene>
<comment type="caution">
    <text evidence="2">The sequence shown here is derived from an EMBL/GenBank/DDBJ whole genome shotgun (WGS) entry which is preliminary data.</text>
</comment>
<keyword evidence="3" id="KW-1185">Reference proteome</keyword>
<organism evidence="2 3">
    <name type="scientific">Ensete ventricosum</name>
    <name type="common">Abyssinian banana</name>
    <name type="synonym">Musa ensete</name>
    <dbReference type="NCBI Taxonomy" id="4639"/>
    <lineage>
        <taxon>Eukaryota</taxon>
        <taxon>Viridiplantae</taxon>
        <taxon>Streptophyta</taxon>
        <taxon>Embryophyta</taxon>
        <taxon>Tracheophyta</taxon>
        <taxon>Spermatophyta</taxon>
        <taxon>Magnoliopsida</taxon>
        <taxon>Liliopsida</taxon>
        <taxon>Zingiberales</taxon>
        <taxon>Musaceae</taxon>
        <taxon>Ensete</taxon>
    </lineage>
</organism>
<feature type="compositionally biased region" description="Basic residues" evidence="1">
    <location>
        <begin position="1"/>
        <end position="11"/>
    </location>
</feature>
<dbReference type="Proteomes" id="UP001222027">
    <property type="component" value="Unassembled WGS sequence"/>
</dbReference>
<protein>
    <submittedName>
        <fullName evidence="2">Uncharacterized protein</fullName>
    </submittedName>
</protein>
<feature type="compositionally biased region" description="Basic and acidic residues" evidence="1">
    <location>
        <begin position="22"/>
        <end position="33"/>
    </location>
</feature>
<proteinExistence type="predicted"/>
<evidence type="ECO:0000256" key="1">
    <source>
        <dbReference type="SAM" id="MobiDB-lite"/>
    </source>
</evidence>
<sequence length="81" mass="9354">MLRCRRARRDRKSAMVAMTHSESPRERYGREGAKWEPHDADRLVFSRLIDEIRCGPMMADKVGGDSARCLNCSTRKSTNRL</sequence>
<feature type="region of interest" description="Disordered" evidence="1">
    <location>
        <begin position="1"/>
        <end position="33"/>
    </location>
</feature>